<gene>
    <name evidence="1" type="ORF">XPG1_0914</name>
</gene>
<dbReference type="AlphaFoldDB" id="A0A068R0J1"/>
<reference evidence="1 2" key="1">
    <citation type="submission" date="2013-07" db="EMBL/GenBank/DDBJ databases">
        <authorList>
            <person name="Genoscope - CEA"/>
        </authorList>
    </citation>
    <scope>NUCLEOTIDE SEQUENCE [LARGE SCALE GENOMIC DNA]</scope>
    <source>
        <strain evidence="1 2">G6</strain>
    </source>
</reference>
<evidence type="ECO:0000313" key="2">
    <source>
        <dbReference type="Proteomes" id="UP000032735"/>
    </source>
</evidence>
<dbReference type="KEGG" id="xpo:XPG1_0914"/>
<dbReference type="HOGENOM" id="CLU_3159532_0_0_6"/>
<keyword evidence="2" id="KW-1185">Reference proteome</keyword>
<name>A0A068R0J1_9GAMM</name>
<proteinExistence type="predicted"/>
<sequence>MRKEIKDKNGHAIGDHGKEFINSMLKMKSGVIYVKETIIPKSLLCLVS</sequence>
<dbReference type="Proteomes" id="UP000032735">
    <property type="component" value="Chromosome"/>
</dbReference>
<evidence type="ECO:0000313" key="1">
    <source>
        <dbReference type="EMBL" id="CDG20569.1"/>
    </source>
</evidence>
<accession>A0A068R0J1</accession>
<protein>
    <submittedName>
        <fullName evidence="1">Uncharacterized protein</fullName>
    </submittedName>
</protein>
<dbReference type="EMBL" id="FO704551">
    <property type="protein sequence ID" value="CDG20569.1"/>
    <property type="molecule type" value="Genomic_DNA"/>
</dbReference>
<organism evidence="1 2">
    <name type="scientific">Xenorhabdus poinarii G6</name>
    <dbReference type="NCBI Taxonomy" id="1354304"/>
    <lineage>
        <taxon>Bacteria</taxon>
        <taxon>Pseudomonadati</taxon>
        <taxon>Pseudomonadota</taxon>
        <taxon>Gammaproteobacteria</taxon>
        <taxon>Enterobacterales</taxon>
        <taxon>Morganellaceae</taxon>
        <taxon>Xenorhabdus</taxon>
    </lineage>
</organism>